<name>A0A0A9AFN8_ARUDO</name>
<proteinExistence type="predicted"/>
<sequence>MLARVCTLHRIFSARGRRSCLLQPNTITTSDIFQHSQIKNLCGGAELSISSKGKTCT</sequence>
<dbReference type="EMBL" id="GBRH01249212">
    <property type="protein sequence ID" value="JAD48683.1"/>
    <property type="molecule type" value="Transcribed_RNA"/>
</dbReference>
<organism evidence="1">
    <name type="scientific">Arundo donax</name>
    <name type="common">Giant reed</name>
    <name type="synonym">Donax arundinaceus</name>
    <dbReference type="NCBI Taxonomy" id="35708"/>
    <lineage>
        <taxon>Eukaryota</taxon>
        <taxon>Viridiplantae</taxon>
        <taxon>Streptophyta</taxon>
        <taxon>Embryophyta</taxon>
        <taxon>Tracheophyta</taxon>
        <taxon>Spermatophyta</taxon>
        <taxon>Magnoliopsida</taxon>
        <taxon>Liliopsida</taxon>
        <taxon>Poales</taxon>
        <taxon>Poaceae</taxon>
        <taxon>PACMAD clade</taxon>
        <taxon>Arundinoideae</taxon>
        <taxon>Arundineae</taxon>
        <taxon>Arundo</taxon>
    </lineage>
</organism>
<reference evidence="1" key="2">
    <citation type="journal article" date="2015" name="Data Brief">
        <title>Shoot transcriptome of the giant reed, Arundo donax.</title>
        <authorList>
            <person name="Barrero R.A."/>
            <person name="Guerrero F.D."/>
            <person name="Moolhuijzen P."/>
            <person name="Goolsby J.A."/>
            <person name="Tidwell J."/>
            <person name="Bellgard S.E."/>
            <person name="Bellgard M.I."/>
        </authorList>
    </citation>
    <scope>NUCLEOTIDE SEQUENCE</scope>
    <source>
        <tissue evidence="1">Shoot tissue taken approximately 20 cm above the soil surface</tissue>
    </source>
</reference>
<dbReference type="AlphaFoldDB" id="A0A0A9AFN8"/>
<evidence type="ECO:0000313" key="1">
    <source>
        <dbReference type="EMBL" id="JAD48683.1"/>
    </source>
</evidence>
<accession>A0A0A9AFN8</accession>
<protein>
    <submittedName>
        <fullName evidence="1">Uncharacterized protein</fullName>
    </submittedName>
</protein>
<reference evidence="1" key="1">
    <citation type="submission" date="2014-09" db="EMBL/GenBank/DDBJ databases">
        <authorList>
            <person name="Magalhaes I.L.F."/>
            <person name="Oliveira U."/>
            <person name="Santos F.R."/>
            <person name="Vidigal T.H.D.A."/>
            <person name="Brescovit A.D."/>
            <person name="Santos A.J."/>
        </authorList>
    </citation>
    <scope>NUCLEOTIDE SEQUENCE</scope>
    <source>
        <tissue evidence="1">Shoot tissue taken approximately 20 cm above the soil surface</tissue>
    </source>
</reference>